<dbReference type="InterPro" id="IPR018062">
    <property type="entry name" value="HTH_AraC-typ_CS"/>
</dbReference>
<proteinExistence type="predicted"/>
<gene>
    <name evidence="6" type="ORF">E4L98_03960</name>
</gene>
<organism evidence="6 7">
    <name type="scientific">Duganella callida</name>
    <dbReference type="NCBI Taxonomy" id="2561932"/>
    <lineage>
        <taxon>Bacteria</taxon>
        <taxon>Pseudomonadati</taxon>
        <taxon>Pseudomonadota</taxon>
        <taxon>Betaproteobacteria</taxon>
        <taxon>Burkholderiales</taxon>
        <taxon>Oxalobacteraceae</taxon>
        <taxon>Telluria group</taxon>
        <taxon>Duganella</taxon>
    </lineage>
</organism>
<dbReference type="InterPro" id="IPR009057">
    <property type="entry name" value="Homeodomain-like_sf"/>
</dbReference>
<dbReference type="RefSeq" id="WP_135200273.1">
    <property type="nucleotide sequence ID" value="NZ_SPVG01000036.1"/>
</dbReference>
<dbReference type="OrthoDB" id="8890080at2"/>
<dbReference type="PROSITE" id="PS01124">
    <property type="entry name" value="HTH_ARAC_FAMILY_2"/>
    <property type="match status" value="1"/>
</dbReference>
<dbReference type="PROSITE" id="PS00041">
    <property type="entry name" value="HTH_ARAC_FAMILY_1"/>
    <property type="match status" value="1"/>
</dbReference>
<name>A0A4Y9SRE8_9BURK</name>
<reference evidence="6 7" key="1">
    <citation type="submission" date="2019-03" db="EMBL/GenBank/DDBJ databases">
        <title>Draft Genome Sequence of Duganella callidus sp. nov., a Novel Duganella Species Isolated from Cultivated Soil.</title>
        <authorList>
            <person name="Raths R."/>
            <person name="Peta V."/>
            <person name="Bucking H."/>
        </authorList>
    </citation>
    <scope>NUCLEOTIDE SEQUENCE [LARGE SCALE GENOMIC DNA]</scope>
    <source>
        <strain evidence="6 7">DN04</strain>
    </source>
</reference>
<dbReference type="GO" id="GO:0003700">
    <property type="term" value="F:DNA-binding transcription factor activity"/>
    <property type="evidence" value="ECO:0007669"/>
    <property type="project" value="InterPro"/>
</dbReference>
<accession>A0A4Y9SRE8</accession>
<evidence type="ECO:0000313" key="6">
    <source>
        <dbReference type="EMBL" id="TFW29372.1"/>
    </source>
</evidence>
<dbReference type="InterPro" id="IPR050204">
    <property type="entry name" value="AraC_XylS_family_regulators"/>
</dbReference>
<dbReference type="EMBL" id="SPVG01000036">
    <property type="protein sequence ID" value="TFW29372.1"/>
    <property type="molecule type" value="Genomic_DNA"/>
</dbReference>
<dbReference type="Gene3D" id="1.10.10.60">
    <property type="entry name" value="Homeodomain-like"/>
    <property type="match status" value="2"/>
</dbReference>
<evidence type="ECO:0000313" key="7">
    <source>
        <dbReference type="Proteomes" id="UP000297729"/>
    </source>
</evidence>
<comment type="caution">
    <text evidence="6">The sequence shown here is derived from an EMBL/GenBank/DDBJ whole genome shotgun (WGS) entry which is preliminary data.</text>
</comment>
<keyword evidence="1" id="KW-0805">Transcription regulation</keyword>
<dbReference type="SMART" id="SM00342">
    <property type="entry name" value="HTH_ARAC"/>
    <property type="match status" value="1"/>
</dbReference>
<evidence type="ECO:0000256" key="1">
    <source>
        <dbReference type="ARBA" id="ARBA00023015"/>
    </source>
</evidence>
<protein>
    <submittedName>
        <fullName evidence="6">AraC family transcriptional regulator</fullName>
    </submittedName>
</protein>
<dbReference type="PANTHER" id="PTHR46796">
    <property type="entry name" value="HTH-TYPE TRANSCRIPTIONAL ACTIVATOR RHAS-RELATED"/>
    <property type="match status" value="1"/>
</dbReference>
<dbReference type="GO" id="GO:0043565">
    <property type="term" value="F:sequence-specific DNA binding"/>
    <property type="evidence" value="ECO:0007669"/>
    <property type="project" value="InterPro"/>
</dbReference>
<keyword evidence="3" id="KW-0804">Transcription</keyword>
<keyword evidence="2" id="KW-0238">DNA-binding</keyword>
<sequence length="318" mass="34526">MSPDFASDASEIPFHLDPPPDATSIGRGWRGVTLNWHDAPAGGEAASPALDHDVVALRTAGCARLTQIRGGQTDVRNVARGHIAVHPRGMPSRWLWDQAGAVLLMRIPPGLLRDAALAMPGAPQTVELHNHFGLRDPFIERLGLQLLDELHSQEHASQAYITQALSMALAGHLVHRLGTHPAHAEHGRTRLHPRALQRVQDYIRANLHEHIDLQTLANLANVSRFHFARMFRESAGVSAMAYLESVRMLRAQELIRDGIFSLGQIASLTGYEDQSHFSKRFRLFCGLSPSAYARQAGCAAPAASASKSATAAGTSALL</sequence>
<dbReference type="SUPFAM" id="SSF46689">
    <property type="entry name" value="Homeodomain-like"/>
    <property type="match status" value="2"/>
</dbReference>
<evidence type="ECO:0000259" key="5">
    <source>
        <dbReference type="PROSITE" id="PS01124"/>
    </source>
</evidence>
<evidence type="ECO:0000256" key="3">
    <source>
        <dbReference type="ARBA" id="ARBA00023163"/>
    </source>
</evidence>
<dbReference type="Pfam" id="PF12833">
    <property type="entry name" value="HTH_18"/>
    <property type="match status" value="1"/>
</dbReference>
<feature type="region of interest" description="Disordered" evidence="4">
    <location>
        <begin position="1"/>
        <end position="21"/>
    </location>
</feature>
<keyword evidence="7" id="KW-1185">Reference proteome</keyword>
<dbReference type="PANTHER" id="PTHR46796:SF6">
    <property type="entry name" value="ARAC SUBFAMILY"/>
    <property type="match status" value="1"/>
</dbReference>
<dbReference type="Proteomes" id="UP000297729">
    <property type="component" value="Unassembled WGS sequence"/>
</dbReference>
<feature type="domain" description="HTH araC/xylS-type" evidence="5">
    <location>
        <begin position="197"/>
        <end position="295"/>
    </location>
</feature>
<dbReference type="AlphaFoldDB" id="A0A4Y9SRE8"/>
<evidence type="ECO:0000256" key="2">
    <source>
        <dbReference type="ARBA" id="ARBA00023125"/>
    </source>
</evidence>
<dbReference type="InterPro" id="IPR018060">
    <property type="entry name" value="HTH_AraC"/>
</dbReference>
<evidence type="ECO:0000256" key="4">
    <source>
        <dbReference type="SAM" id="MobiDB-lite"/>
    </source>
</evidence>